<sequence>MLKMRAPGDHRQRLLRALSVLALSAGLVSSTGCAKRLQLSPAEFERIDKREQAVEALRVYVSKRLVVLYEADDRGASYEVDKTINTSQDRQLLRIIVGRSTMGQIIDSEDRNGAPLLWVTYSSRCKDKDCAYGFVQTEDGVFRLAVLPARDGYREPKAYFKRESKPLTLGKLKSLAEKNNVYLFKKKNGKVRTIDLIVKKRTDNKRQVDTIRDGGVR</sequence>
<protein>
    <recommendedName>
        <fullName evidence="3">Lipoprotein</fullName>
    </recommendedName>
</protein>
<evidence type="ECO:0008006" key="3">
    <source>
        <dbReference type="Google" id="ProtNLM"/>
    </source>
</evidence>
<reference evidence="1 2" key="1">
    <citation type="submission" date="2018-03" db="EMBL/GenBank/DDBJ databases">
        <title>Draft Genome Sequences of the Obligatory Marine Myxobacteria Enhygromyxa salina SWB005.</title>
        <authorList>
            <person name="Poehlein A."/>
            <person name="Moghaddam J.A."/>
            <person name="Harms H."/>
            <person name="Alanjari M."/>
            <person name="Koenig G.M."/>
            <person name="Daniel R."/>
            <person name="Schaeberle T.F."/>
        </authorList>
    </citation>
    <scope>NUCLEOTIDE SEQUENCE [LARGE SCALE GENOMIC DNA]</scope>
    <source>
        <strain evidence="1 2">SWB005</strain>
    </source>
</reference>
<dbReference type="PROSITE" id="PS51257">
    <property type="entry name" value="PROKAR_LIPOPROTEIN"/>
    <property type="match status" value="1"/>
</dbReference>
<proteinExistence type="predicted"/>
<name>A0A2S9XF68_9BACT</name>
<evidence type="ECO:0000313" key="2">
    <source>
        <dbReference type="Proteomes" id="UP000237968"/>
    </source>
</evidence>
<dbReference type="Proteomes" id="UP000237968">
    <property type="component" value="Unassembled WGS sequence"/>
</dbReference>
<evidence type="ECO:0000313" key="1">
    <source>
        <dbReference type="EMBL" id="PRP91516.1"/>
    </source>
</evidence>
<dbReference type="OrthoDB" id="5508126at2"/>
<comment type="caution">
    <text evidence="1">The sequence shown here is derived from an EMBL/GenBank/DDBJ whole genome shotgun (WGS) entry which is preliminary data.</text>
</comment>
<accession>A0A2S9XF68</accession>
<dbReference type="AlphaFoldDB" id="A0A2S9XF68"/>
<dbReference type="EMBL" id="PVNK01000240">
    <property type="protein sequence ID" value="PRP91516.1"/>
    <property type="molecule type" value="Genomic_DNA"/>
</dbReference>
<organism evidence="1 2">
    <name type="scientific">Enhygromyxa salina</name>
    <dbReference type="NCBI Taxonomy" id="215803"/>
    <lineage>
        <taxon>Bacteria</taxon>
        <taxon>Pseudomonadati</taxon>
        <taxon>Myxococcota</taxon>
        <taxon>Polyangia</taxon>
        <taxon>Nannocystales</taxon>
        <taxon>Nannocystaceae</taxon>
        <taxon>Enhygromyxa</taxon>
    </lineage>
</organism>
<keyword evidence="2" id="KW-1185">Reference proteome</keyword>
<gene>
    <name evidence="1" type="ORF">ENSA5_54900</name>
</gene>